<dbReference type="SMART" id="SM00965">
    <property type="entry name" value="STN"/>
    <property type="match status" value="1"/>
</dbReference>
<keyword evidence="10" id="KW-0675">Receptor</keyword>
<dbReference type="InterPro" id="IPR039426">
    <property type="entry name" value="TonB-dep_rcpt-like"/>
</dbReference>
<dbReference type="EMBL" id="AUYC01000014">
    <property type="protein sequence ID" value="KZN66090.1"/>
    <property type="molecule type" value="Genomic_DNA"/>
</dbReference>
<accession>A0A162B3Y6</accession>
<keyword evidence="7" id="KW-0408">Iron</keyword>
<keyword evidence="5" id="KW-0406">Ion transport</keyword>
<comment type="caution">
    <text evidence="16">The sequence shown here is derived from an EMBL/GenBank/DDBJ whole genome shotgun (WGS) entry which is preliminary data.</text>
</comment>
<dbReference type="InterPro" id="IPR037066">
    <property type="entry name" value="Plug_dom_sf"/>
</dbReference>
<evidence type="ECO:0000259" key="15">
    <source>
        <dbReference type="SMART" id="SM00965"/>
    </source>
</evidence>
<dbReference type="RefSeq" id="WP_063366853.1">
    <property type="nucleotide sequence ID" value="NZ_AUYC01000014.1"/>
</dbReference>
<keyword evidence="9 12" id="KW-0472">Membrane</keyword>
<dbReference type="Pfam" id="PF07715">
    <property type="entry name" value="Plug"/>
    <property type="match status" value="1"/>
</dbReference>
<dbReference type="PATRIC" id="fig|1365248.3.peg.890"/>
<dbReference type="InterPro" id="IPR012910">
    <property type="entry name" value="Plug_dom"/>
</dbReference>
<dbReference type="GO" id="GO:0015344">
    <property type="term" value="F:siderophore uptake transmembrane transporter activity"/>
    <property type="evidence" value="ECO:0007669"/>
    <property type="project" value="TreeGrafter"/>
</dbReference>
<dbReference type="AlphaFoldDB" id="A0A162B3Y6"/>
<dbReference type="Gene3D" id="3.55.50.30">
    <property type="match status" value="1"/>
</dbReference>
<dbReference type="GO" id="GO:0015891">
    <property type="term" value="P:siderophore transport"/>
    <property type="evidence" value="ECO:0007669"/>
    <property type="project" value="InterPro"/>
</dbReference>
<keyword evidence="5" id="KW-0410">Iron transport</keyword>
<organism evidence="16 17">
    <name type="scientific">Pseudoalteromonas luteoviolacea CPMOR-1</name>
    <dbReference type="NCBI Taxonomy" id="1365248"/>
    <lineage>
        <taxon>Bacteria</taxon>
        <taxon>Pseudomonadati</taxon>
        <taxon>Pseudomonadota</taxon>
        <taxon>Gammaproteobacteria</taxon>
        <taxon>Alteromonadales</taxon>
        <taxon>Pseudoalteromonadaceae</taxon>
        <taxon>Pseudoalteromonas</taxon>
    </lineage>
</organism>
<evidence type="ECO:0000313" key="16">
    <source>
        <dbReference type="EMBL" id="KZN66090.1"/>
    </source>
</evidence>
<dbReference type="GO" id="GO:0009279">
    <property type="term" value="C:cell outer membrane"/>
    <property type="evidence" value="ECO:0007669"/>
    <property type="project" value="UniProtKB-SubCell"/>
</dbReference>
<keyword evidence="3 12" id="KW-0813">Transport</keyword>
<dbReference type="InterPro" id="IPR036942">
    <property type="entry name" value="Beta-barrel_TonB_sf"/>
</dbReference>
<evidence type="ECO:0000256" key="11">
    <source>
        <dbReference type="ARBA" id="ARBA00023237"/>
    </source>
</evidence>
<proteinExistence type="inferred from homology"/>
<dbReference type="Gene3D" id="2.170.130.10">
    <property type="entry name" value="TonB-dependent receptor, plug domain"/>
    <property type="match status" value="1"/>
</dbReference>
<evidence type="ECO:0000313" key="17">
    <source>
        <dbReference type="Proteomes" id="UP000076486"/>
    </source>
</evidence>
<dbReference type="SUPFAM" id="SSF56935">
    <property type="entry name" value="Porins"/>
    <property type="match status" value="1"/>
</dbReference>
<gene>
    <name evidence="16" type="ORF">N473_11005</name>
</gene>
<dbReference type="Gene3D" id="2.40.170.20">
    <property type="entry name" value="TonB-dependent receptor, beta-barrel domain"/>
    <property type="match status" value="1"/>
</dbReference>
<evidence type="ECO:0000256" key="4">
    <source>
        <dbReference type="ARBA" id="ARBA00022452"/>
    </source>
</evidence>
<keyword evidence="4 12" id="KW-1134">Transmembrane beta strand</keyword>
<keyword evidence="14" id="KW-0732">Signal</keyword>
<dbReference type="Proteomes" id="UP000076486">
    <property type="component" value="Unassembled WGS sequence"/>
</dbReference>
<dbReference type="InterPro" id="IPR000531">
    <property type="entry name" value="Beta-barrel_TonB"/>
</dbReference>
<evidence type="ECO:0000256" key="2">
    <source>
        <dbReference type="ARBA" id="ARBA00009810"/>
    </source>
</evidence>
<dbReference type="GO" id="GO:0038023">
    <property type="term" value="F:signaling receptor activity"/>
    <property type="evidence" value="ECO:0007669"/>
    <property type="project" value="InterPro"/>
</dbReference>
<keyword evidence="6 12" id="KW-0812">Transmembrane</keyword>
<dbReference type="PROSITE" id="PS52016">
    <property type="entry name" value="TONB_DEPENDENT_REC_3"/>
    <property type="match status" value="1"/>
</dbReference>
<reference evidence="16 17" key="1">
    <citation type="submission" date="2013-07" db="EMBL/GenBank/DDBJ databases">
        <title>Comparative Genomic and Metabolomic Analysis of Twelve Strains of Pseudoalteromonas luteoviolacea.</title>
        <authorList>
            <person name="Vynne N.G."/>
            <person name="Mansson M."/>
            <person name="Gram L."/>
        </authorList>
    </citation>
    <scope>NUCLEOTIDE SEQUENCE [LARGE SCALE GENOMIC DNA]</scope>
    <source>
        <strain evidence="16 17">CPMOR-1</strain>
    </source>
</reference>
<sequence>MVAQPTKSFKLSLLAASLSGVLLASPMDTLAEDQVHALNLPVSTLDQAISELGEQTGTSISVNSKLSKDLRSNQILGNLNVHQAITQLLAGTGLSFAKTDTGYVIYDANTDAPVAQLPDMHVKTVETIEILGQPIERSSSPTGLDLSVKETPQSISVLDANFIEYYGLDDVEDVLNNSAGVYRYKYGTSDDTLFSSRGFYVNEYVKDGMPAGFSRGQEFRLDSAVYDSVEVLRGAAGLMAGAGEPSATVNLISKKPTRERLLNVSAELGSFNHKRAELDASSALTEDGKYAARVVLVFEDADTYIDREDTQKQVFYTQLHGYFGAQEQTEASLTLHHQKLDHNGVHWGVPIFYNDGSRTDLPASTNLASPNAFQNREHTGYTFKISHQLNLDWQLNGAIYHGTNDLESIFTYFSSSADPKTGLGVFGIDSLFADEGEVTTMTASAIGRVELFDREHQINITYLKNDTEYTNRTYEEETPEGRRAFYPMASLFDANPARGIKAPNINQKIIDRLEAVDEETLALSTNIDVHEQLNVIAGIKFYKFKQNNKNYTSWQGHSASSSSDDGDSKYLGLVYSPLDTLNIYASYTDTYKPQPGLVDVNLAPIEAITGQNIELGLKLALFDDKFNINFAAFDTLLKNVAEAIPEYANVTPIRYRQVDGANSTGFELEIAGDITENWQLNASYSEFSLEDQQGEDVNKEAPRKLLKLNSSYQYHDWRAGLGLQWNDDTTVNVLAPRGVDLGLPAGTRRGSLADTKQGEILISAHLGYQVTEQLDVKVHVRNLLDESYYDTYGFVPKKAGSPRTWAINANYKF</sequence>
<dbReference type="PANTHER" id="PTHR32552">
    <property type="entry name" value="FERRICHROME IRON RECEPTOR-RELATED"/>
    <property type="match status" value="1"/>
</dbReference>
<feature type="chain" id="PRO_5007831635" description="Secretin/TonB short N-terminal domain-containing protein" evidence="14">
    <location>
        <begin position="32"/>
        <end position="813"/>
    </location>
</feature>
<evidence type="ECO:0000256" key="14">
    <source>
        <dbReference type="SAM" id="SignalP"/>
    </source>
</evidence>
<dbReference type="Pfam" id="PF00593">
    <property type="entry name" value="TonB_dep_Rec_b-barrel"/>
    <property type="match status" value="1"/>
</dbReference>
<comment type="subcellular location">
    <subcellularLocation>
        <location evidence="1 12">Cell outer membrane</location>
        <topology evidence="1 12">Multi-pass membrane protein</topology>
    </subcellularLocation>
</comment>
<evidence type="ECO:0000256" key="9">
    <source>
        <dbReference type="ARBA" id="ARBA00023136"/>
    </source>
</evidence>
<dbReference type="NCBIfam" id="TIGR01783">
    <property type="entry name" value="TonB-siderophor"/>
    <property type="match status" value="1"/>
</dbReference>
<name>A0A162B3Y6_9GAMM</name>
<evidence type="ECO:0000256" key="13">
    <source>
        <dbReference type="RuleBase" id="RU003357"/>
    </source>
</evidence>
<evidence type="ECO:0000256" key="12">
    <source>
        <dbReference type="PROSITE-ProRule" id="PRU01360"/>
    </source>
</evidence>
<evidence type="ECO:0000256" key="8">
    <source>
        <dbReference type="ARBA" id="ARBA00023077"/>
    </source>
</evidence>
<evidence type="ECO:0000256" key="6">
    <source>
        <dbReference type="ARBA" id="ARBA00022692"/>
    </source>
</evidence>
<keyword evidence="11 12" id="KW-0998">Cell outer membrane</keyword>
<feature type="signal peptide" evidence="14">
    <location>
        <begin position="1"/>
        <end position="31"/>
    </location>
</feature>
<keyword evidence="8 13" id="KW-0798">TonB box</keyword>
<dbReference type="InterPro" id="IPR010105">
    <property type="entry name" value="TonB_sidphr_rcpt"/>
</dbReference>
<dbReference type="InterPro" id="IPR011662">
    <property type="entry name" value="Secretin/TonB_short_N"/>
</dbReference>
<dbReference type="PANTHER" id="PTHR32552:SF74">
    <property type="entry name" value="HYDROXAMATE SIDEROPHORE RECEPTOR FHUE"/>
    <property type="match status" value="1"/>
</dbReference>
<protein>
    <recommendedName>
        <fullName evidence="15">Secretin/TonB short N-terminal domain-containing protein</fullName>
    </recommendedName>
</protein>
<evidence type="ECO:0000256" key="1">
    <source>
        <dbReference type="ARBA" id="ARBA00004571"/>
    </source>
</evidence>
<evidence type="ECO:0000256" key="3">
    <source>
        <dbReference type="ARBA" id="ARBA00022448"/>
    </source>
</evidence>
<evidence type="ECO:0000256" key="7">
    <source>
        <dbReference type="ARBA" id="ARBA00023004"/>
    </source>
</evidence>
<feature type="domain" description="Secretin/TonB short N-terminal" evidence="15">
    <location>
        <begin position="58"/>
        <end position="108"/>
    </location>
</feature>
<evidence type="ECO:0000256" key="5">
    <source>
        <dbReference type="ARBA" id="ARBA00022496"/>
    </source>
</evidence>
<evidence type="ECO:0000256" key="10">
    <source>
        <dbReference type="ARBA" id="ARBA00023170"/>
    </source>
</evidence>
<comment type="similarity">
    <text evidence="2 12 13">Belongs to the TonB-dependent receptor family.</text>
</comment>